<keyword evidence="1" id="KW-0479">Metal-binding</keyword>
<feature type="region of interest" description="Disordered" evidence="5">
    <location>
        <begin position="221"/>
        <end position="246"/>
    </location>
</feature>
<dbReference type="GO" id="GO:0008270">
    <property type="term" value="F:zinc ion binding"/>
    <property type="evidence" value="ECO:0007669"/>
    <property type="project" value="UniProtKB-KW"/>
</dbReference>
<dbReference type="SUPFAM" id="SSF144232">
    <property type="entry name" value="HIT/MYND zinc finger-like"/>
    <property type="match status" value="1"/>
</dbReference>
<reference evidence="7" key="2">
    <citation type="submission" date="2023-06" db="EMBL/GenBank/DDBJ databases">
        <authorList>
            <consortium name="Lawrence Berkeley National Laboratory"/>
            <person name="Mondo S.J."/>
            <person name="Hensen N."/>
            <person name="Bonometti L."/>
            <person name="Westerberg I."/>
            <person name="Brannstrom I.O."/>
            <person name="Guillou S."/>
            <person name="Cros-Aarteil S."/>
            <person name="Calhoun S."/>
            <person name="Haridas S."/>
            <person name="Kuo A."/>
            <person name="Pangilinan J."/>
            <person name="Riley R."/>
            <person name="Labutti K."/>
            <person name="Andreopoulos B."/>
            <person name="Lipzen A."/>
            <person name="Chen C."/>
            <person name="Yanf M."/>
            <person name="Daum C."/>
            <person name="Ng V."/>
            <person name="Clum A."/>
            <person name="Steindorff A."/>
            <person name="Ohm R."/>
            <person name="Martin F."/>
            <person name="Silar P."/>
            <person name="Natvig D."/>
            <person name="Lalanne C."/>
            <person name="Gautier V."/>
            <person name="Ament-Velasquez S.L."/>
            <person name="Kruys A."/>
            <person name="Hutchinson M.I."/>
            <person name="Powell A.J."/>
            <person name="Barry K."/>
            <person name="Miller A.N."/>
            <person name="Grigoriev I.V."/>
            <person name="Debuchy R."/>
            <person name="Gladieux P."/>
            <person name="Thoren M.H."/>
            <person name="Johannesson H."/>
        </authorList>
    </citation>
    <scope>NUCLEOTIDE SEQUENCE</scope>
    <source>
        <strain evidence="7">CBS 333.67</strain>
    </source>
</reference>
<evidence type="ECO:0000313" key="8">
    <source>
        <dbReference type="Proteomes" id="UP001273166"/>
    </source>
</evidence>
<protein>
    <recommendedName>
        <fullName evidence="6">MYND-type domain-containing protein</fullName>
    </recommendedName>
</protein>
<sequence length="379" mass="41808">MDVKVHLFNILPRPEKAPTDDSVPNHWVFGVCHLDIPPSADIVLAVNPHIRNYLLRAGSGQIISLPTTREIAEATIPHLLDAFLEPTEGIPAFAPWTWSTLGPNMAQAIEDALRSLGVRPELCNVGPNTVRPGDVTKCHGCGLSRECFFQPLQPCGRCGTAFYHSRECQEKHLEHHEHACLAPGSTLDADTYYNTMAPFDPEAWALMSSLRLEWHPNRSLIACASEPPPPPPPPGPPPPRDSDSFSSLPLHRLIITGQDTPENMRLLFGPQYESTLKEPYEKFRIGLLLDPPPGSPWHAMDADLGMDDPFLVRSLRPATEAEKQKVEEVREMQALIRQRVDTGKSPSLADMHAILTMAVNTMDQGVPAGGFGESPVDWC</sequence>
<dbReference type="GeneID" id="87883418"/>
<dbReference type="InterPro" id="IPR002893">
    <property type="entry name" value="Znf_MYND"/>
</dbReference>
<dbReference type="AlphaFoldDB" id="A0AAJ0M4Z4"/>
<comment type="caution">
    <text evidence="7">The sequence shown here is derived from an EMBL/GenBank/DDBJ whole genome shotgun (WGS) entry which is preliminary data.</text>
</comment>
<dbReference type="Proteomes" id="UP001273166">
    <property type="component" value="Unassembled WGS sequence"/>
</dbReference>
<evidence type="ECO:0000256" key="1">
    <source>
        <dbReference type="ARBA" id="ARBA00022723"/>
    </source>
</evidence>
<keyword evidence="3" id="KW-0862">Zinc</keyword>
<keyword evidence="2 4" id="KW-0863">Zinc-finger</keyword>
<gene>
    <name evidence="7" type="ORF">B0T15DRAFT_391441</name>
</gene>
<accession>A0AAJ0M4Z4</accession>
<evidence type="ECO:0000256" key="3">
    <source>
        <dbReference type="ARBA" id="ARBA00022833"/>
    </source>
</evidence>
<reference evidence="7" key="1">
    <citation type="journal article" date="2023" name="Mol. Phylogenet. Evol.">
        <title>Genome-scale phylogeny and comparative genomics of the fungal order Sordariales.</title>
        <authorList>
            <person name="Hensen N."/>
            <person name="Bonometti L."/>
            <person name="Westerberg I."/>
            <person name="Brannstrom I.O."/>
            <person name="Guillou S."/>
            <person name="Cros-Aarteil S."/>
            <person name="Calhoun S."/>
            <person name="Haridas S."/>
            <person name="Kuo A."/>
            <person name="Mondo S."/>
            <person name="Pangilinan J."/>
            <person name="Riley R."/>
            <person name="LaButti K."/>
            <person name="Andreopoulos B."/>
            <person name="Lipzen A."/>
            <person name="Chen C."/>
            <person name="Yan M."/>
            <person name="Daum C."/>
            <person name="Ng V."/>
            <person name="Clum A."/>
            <person name="Steindorff A."/>
            <person name="Ohm R.A."/>
            <person name="Martin F."/>
            <person name="Silar P."/>
            <person name="Natvig D.O."/>
            <person name="Lalanne C."/>
            <person name="Gautier V."/>
            <person name="Ament-Velasquez S.L."/>
            <person name="Kruys A."/>
            <person name="Hutchinson M.I."/>
            <person name="Powell A.J."/>
            <person name="Barry K."/>
            <person name="Miller A.N."/>
            <person name="Grigoriev I.V."/>
            <person name="Debuchy R."/>
            <person name="Gladieux P."/>
            <person name="Hiltunen Thoren M."/>
            <person name="Johannesson H."/>
        </authorList>
    </citation>
    <scope>NUCLEOTIDE SEQUENCE</scope>
    <source>
        <strain evidence="7">CBS 333.67</strain>
    </source>
</reference>
<dbReference type="EMBL" id="JAUDZG010000002">
    <property type="protein sequence ID" value="KAK3309256.1"/>
    <property type="molecule type" value="Genomic_DNA"/>
</dbReference>
<feature type="domain" description="MYND-type" evidence="6">
    <location>
        <begin position="138"/>
        <end position="180"/>
    </location>
</feature>
<evidence type="ECO:0000256" key="4">
    <source>
        <dbReference type="PROSITE-ProRule" id="PRU00134"/>
    </source>
</evidence>
<dbReference type="PROSITE" id="PS50865">
    <property type="entry name" value="ZF_MYND_2"/>
    <property type="match status" value="1"/>
</dbReference>
<dbReference type="Gene3D" id="6.10.140.2220">
    <property type="match status" value="1"/>
</dbReference>
<proteinExistence type="predicted"/>
<dbReference type="Pfam" id="PF01753">
    <property type="entry name" value="zf-MYND"/>
    <property type="match status" value="1"/>
</dbReference>
<organism evidence="7 8">
    <name type="scientific">Chaetomium strumarium</name>
    <dbReference type="NCBI Taxonomy" id="1170767"/>
    <lineage>
        <taxon>Eukaryota</taxon>
        <taxon>Fungi</taxon>
        <taxon>Dikarya</taxon>
        <taxon>Ascomycota</taxon>
        <taxon>Pezizomycotina</taxon>
        <taxon>Sordariomycetes</taxon>
        <taxon>Sordariomycetidae</taxon>
        <taxon>Sordariales</taxon>
        <taxon>Chaetomiaceae</taxon>
        <taxon>Chaetomium</taxon>
    </lineage>
</organism>
<evidence type="ECO:0000259" key="6">
    <source>
        <dbReference type="PROSITE" id="PS50865"/>
    </source>
</evidence>
<evidence type="ECO:0000256" key="5">
    <source>
        <dbReference type="SAM" id="MobiDB-lite"/>
    </source>
</evidence>
<evidence type="ECO:0000256" key="2">
    <source>
        <dbReference type="ARBA" id="ARBA00022771"/>
    </source>
</evidence>
<name>A0AAJ0M4Z4_9PEZI</name>
<evidence type="ECO:0000313" key="7">
    <source>
        <dbReference type="EMBL" id="KAK3309256.1"/>
    </source>
</evidence>
<feature type="compositionally biased region" description="Pro residues" evidence="5">
    <location>
        <begin position="226"/>
        <end position="239"/>
    </location>
</feature>
<keyword evidence="8" id="KW-1185">Reference proteome</keyword>
<dbReference type="RefSeq" id="XP_062725036.1">
    <property type="nucleotide sequence ID" value="XM_062864589.1"/>
</dbReference>